<dbReference type="CDD" id="cd05911">
    <property type="entry name" value="Firefly_Luc_like"/>
    <property type="match status" value="1"/>
</dbReference>
<dbReference type="Gene3D" id="3.40.50.12780">
    <property type="entry name" value="N-terminal domain of ligase-like"/>
    <property type="match status" value="1"/>
</dbReference>
<evidence type="ECO:0000256" key="3">
    <source>
        <dbReference type="ARBA" id="ARBA00022598"/>
    </source>
</evidence>
<dbReference type="GO" id="GO:0004497">
    <property type="term" value="F:monooxygenase activity"/>
    <property type="evidence" value="ECO:0007669"/>
    <property type="project" value="UniProtKB-KW"/>
</dbReference>
<dbReference type="GO" id="GO:0016405">
    <property type="term" value="F:CoA-ligase activity"/>
    <property type="evidence" value="ECO:0007669"/>
    <property type="project" value="TreeGrafter"/>
</dbReference>
<dbReference type="InterPro" id="IPR000873">
    <property type="entry name" value="AMP-dep_synth/lig_dom"/>
</dbReference>
<evidence type="ECO:0000256" key="5">
    <source>
        <dbReference type="SAM" id="Phobius"/>
    </source>
</evidence>
<sequence length="531" mass="59138">MAQENVVHGPPIPNYLLNIKSNLSQYFIQLLGELRNNTAVIDMHDGSSFTFSNILHASFNIASYLKYEFGVQKGDVVGIFSENTIWYPSLVLAVWHIGGVSALFNPMYNNKELTHVLNITKPKIMITSKMGFKIVRNTAKSLDFIKYVCPIEVICNTRTIEENNNFEPTPCDNNQTCVILFSSGTTGLPKGVELSHKSILILVSALNDINKFVTKTDTLMGLMPMFHGYGLLIICLCLSIGSKIIVLKYFDEELFLKSIEVHKISILHAVPPLMIFLAKHPLVEKYNLSCVNVIYSGAAPLSLNIENEVINKIGKGKPLKVFQGYGMTELTMVSTLPDQNEFEHTNGSVGKLISGMSGKVIDLDNGKSLGVNESGELCFKGPMVMNGYYKNPKETASIIDAEGWLHTGDIGYYDKNHNFFIIDRIKELIKYKGYQVAPAELEALLLTHPEIKDVAVIGLPNLEAGELPMAFVVKSLNSTINEKDIVQFVHKNVSAQKRLRGGVRFVNSIPKNPSGKILRRVLKNLYYQSKL</sequence>
<dbReference type="Pfam" id="PF00501">
    <property type="entry name" value="AMP-binding"/>
    <property type="match status" value="1"/>
</dbReference>
<keyword evidence="8" id="KW-0560">Oxidoreductase</keyword>
<name>A0A2H8TDR8_9HEMI</name>
<keyword evidence="4" id="KW-0576">Peroxisome</keyword>
<dbReference type="InterPro" id="IPR042099">
    <property type="entry name" value="ANL_N_sf"/>
</dbReference>
<dbReference type="PROSITE" id="PS00455">
    <property type="entry name" value="AMP_BINDING"/>
    <property type="match status" value="1"/>
</dbReference>
<protein>
    <submittedName>
        <fullName evidence="8">Luciferin 4-monooxygenase</fullName>
    </submittedName>
</protein>
<evidence type="ECO:0000259" key="7">
    <source>
        <dbReference type="Pfam" id="PF13193"/>
    </source>
</evidence>
<dbReference type="FunFam" id="3.30.300.30:FF:000007">
    <property type="entry name" value="4-coumarate--CoA ligase 2"/>
    <property type="match status" value="1"/>
</dbReference>
<accession>A0A2H8TDR8</accession>
<feature type="domain" description="AMP-binding enzyme C-terminal" evidence="7">
    <location>
        <begin position="440"/>
        <end position="516"/>
    </location>
</feature>
<dbReference type="InterPro" id="IPR045851">
    <property type="entry name" value="AMP-bd_C_sf"/>
</dbReference>
<evidence type="ECO:0000256" key="4">
    <source>
        <dbReference type="ARBA" id="ARBA00023140"/>
    </source>
</evidence>
<organism evidence="8">
    <name type="scientific">Melanaphis sacchari</name>
    <dbReference type="NCBI Taxonomy" id="742174"/>
    <lineage>
        <taxon>Eukaryota</taxon>
        <taxon>Metazoa</taxon>
        <taxon>Ecdysozoa</taxon>
        <taxon>Arthropoda</taxon>
        <taxon>Hexapoda</taxon>
        <taxon>Insecta</taxon>
        <taxon>Pterygota</taxon>
        <taxon>Neoptera</taxon>
        <taxon>Paraneoptera</taxon>
        <taxon>Hemiptera</taxon>
        <taxon>Sternorrhyncha</taxon>
        <taxon>Aphidomorpha</taxon>
        <taxon>Aphidoidea</taxon>
        <taxon>Aphididae</taxon>
        <taxon>Aphidini</taxon>
        <taxon>Melanaphis</taxon>
    </lineage>
</organism>
<evidence type="ECO:0000256" key="2">
    <source>
        <dbReference type="ARBA" id="ARBA00006432"/>
    </source>
</evidence>
<comment type="subcellular location">
    <subcellularLocation>
        <location evidence="1">Peroxisome</location>
    </subcellularLocation>
</comment>
<reference evidence="8" key="1">
    <citation type="submission" date="2017-10" db="EMBL/GenBank/DDBJ databases">
        <title>Transcriptome Assembly of Sugarcane Aphid Adults.</title>
        <authorList>
            <person name="Scully E.D."/>
            <person name="Palmer N.A."/>
            <person name="Geib S.M."/>
            <person name="Sarath G."/>
            <person name="Sattler S.E."/>
        </authorList>
    </citation>
    <scope>NUCLEOTIDE SEQUENCE</scope>
    <source>
        <tissue evidence="8">Whole body</tissue>
    </source>
</reference>
<evidence type="ECO:0000259" key="6">
    <source>
        <dbReference type="Pfam" id="PF00501"/>
    </source>
</evidence>
<dbReference type="PANTHER" id="PTHR24096:SF149">
    <property type="entry name" value="AMP-BINDING DOMAIN-CONTAINING PROTEIN-RELATED"/>
    <property type="match status" value="1"/>
</dbReference>
<keyword evidence="8" id="KW-0503">Monooxygenase</keyword>
<dbReference type="EMBL" id="GFXV01000451">
    <property type="protein sequence ID" value="MBW12256.1"/>
    <property type="molecule type" value="Transcribed_RNA"/>
</dbReference>
<proteinExistence type="inferred from homology"/>
<evidence type="ECO:0000256" key="1">
    <source>
        <dbReference type="ARBA" id="ARBA00004275"/>
    </source>
</evidence>
<feature type="transmembrane region" description="Helical" evidence="5">
    <location>
        <begin position="229"/>
        <end position="250"/>
    </location>
</feature>
<gene>
    <name evidence="8" type="primary">LUCI_1</name>
</gene>
<evidence type="ECO:0000313" key="8">
    <source>
        <dbReference type="EMBL" id="MBW12256.1"/>
    </source>
</evidence>
<feature type="transmembrane region" description="Helical" evidence="5">
    <location>
        <begin position="85"/>
        <end position="104"/>
    </location>
</feature>
<dbReference type="AlphaFoldDB" id="A0A2H8TDR8"/>
<dbReference type="Gene3D" id="3.30.300.30">
    <property type="match status" value="1"/>
</dbReference>
<dbReference type="SUPFAM" id="SSF56801">
    <property type="entry name" value="Acetyl-CoA synthetase-like"/>
    <property type="match status" value="1"/>
</dbReference>
<dbReference type="InterPro" id="IPR020845">
    <property type="entry name" value="AMP-binding_CS"/>
</dbReference>
<dbReference type="GO" id="GO:0005777">
    <property type="term" value="C:peroxisome"/>
    <property type="evidence" value="ECO:0007669"/>
    <property type="project" value="UniProtKB-SubCell"/>
</dbReference>
<keyword evidence="5" id="KW-1133">Transmembrane helix</keyword>
<keyword evidence="3" id="KW-0436">Ligase</keyword>
<keyword evidence="5" id="KW-0472">Membrane</keyword>
<feature type="domain" description="AMP-dependent synthetase/ligase" evidence="6">
    <location>
        <begin position="36"/>
        <end position="389"/>
    </location>
</feature>
<dbReference type="PANTHER" id="PTHR24096">
    <property type="entry name" value="LONG-CHAIN-FATTY-ACID--COA LIGASE"/>
    <property type="match status" value="1"/>
</dbReference>
<keyword evidence="5" id="KW-0812">Transmembrane</keyword>
<dbReference type="OrthoDB" id="10253869at2759"/>
<dbReference type="InterPro" id="IPR025110">
    <property type="entry name" value="AMP-bd_C"/>
</dbReference>
<dbReference type="Pfam" id="PF13193">
    <property type="entry name" value="AMP-binding_C"/>
    <property type="match status" value="1"/>
</dbReference>
<comment type="similarity">
    <text evidence="2">Belongs to the ATP-dependent AMP-binding enzyme family.</text>
</comment>